<evidence type="ECO:0000313" key="5">
    <source>
        <dbReference type="Proteomes" id="UP001498398"/>
    </source>
</evidence>
<name>A0ABR1JZW8_9AGAR</name>
<dbReference type="SUPFAM" id="SSF103196">
    <property type="entry name" value="Roadblock/LC7 domain"/>
    <property type="match status" value="1"/>
</dbReference>
<reference evidence="4 5" key="1">
    <citation type="submission" date="2024-01" db="EMBL/GenBank/DDBJ databases">
        <title>A draft genome for the cacao thread blight pathogen Marasmiellus scandens.</title>
        <authorList>
            <person name="Baruah I.K."/>
            <person name="Leung J."/>
            <person name="Bukari Y."/>
            <person name="Amoako-Attah I."/>
            <person name="Meinhardt L.W."/>
            <person name="Bailey B.A."/>
            <person name="Cohen S.P."/>
        </authorList>
    </citation>
    <scope>NUCLEOTIDE SEQUENCE [LARGE SCALE GENOMIC DNA]</scope>
    <source>
        <strain evidence="4 5">GH-19</strain>
    </source>
</reference>
<dbReference type="PANTHER" id="PTHR10779">
    <property type="entry name" value="DYNEIN LIGHT CHAIN ROADBLOCK"/>
    <property type="match status" value="1"/>
</dbReference>
<sequence>MSVTAPARTSFISQPTAGSSSSNVNATSSNPASSANAIGMSPELEQTLSLLSSHRSVMGYMLLSRGHPVSIIRHSGVVFDGEQGKKYAAVIARIVESVQTGLEEIHGSENDGDDVRFLRIRTKRHELMISPDGRYLLAVLHDPTA</sequence>
<evidence type="ECO:0000256" key="1">
    <source>
        <dbReference type="ARBA" id="ARBA00007191"/>
    </source>
</evidence>
<dbReference type="EMBL" id="JBANRG010000003">
    <property type="protein sequence ID" value="KAK7469057.1"/>
    <property type="molecule type" value="Genomic_DNA"/>
</dbReference>
<dbReference type="InterPro" id="IPR004942">
    <property type="entry name" value="Roadblock/LAMTOR2_dom"/>
</dbReference>
<evidence type="ECO:0000259" key="3">
    <source>
        <dbReference type="SMART" id="SM00960"/>
    </source>
</evidence>
<keyword evidence="5" id="KW-1185">Reference proteome</keyword>
<protein>
    <recommendedName>
        <fullName evidence="3">Roadblock/LAMTOR2 domain-containing protein</fullName>
    </recommendedName>
</protein>
<evidence type="ECO:0000256" key="2">
    <source>
        <dbReference type="SAM" id="MobiDB-lite"/>
    </source>
</evidence>
<accession>A0ABR1JZW8</accession>
<comment type="caution">
    <text evidence="4">The sequence shown here is derived from an EMBL/GenBank/DDBJ whole genome shotgun (WGS) entry which is preliminary data.</text>
</comment>
<proteinExistence type="inferred from homology"/>
<dbReference type="SMART" id="SM00960">
    <property type="entry name" value="Robl_LC7"/>
    <property type="match status" value="1"/>
</dbReference>
<feature type="compositionally biased region" description="Low complexity" evidence="2">
    <location>
        <begin position="19"/>
        <end position="37"/>
    </location>
</feature>
<comment type="similarity">
    <text evidence="1">Belongs to the GAMAD family.</text>
</comment>
<feature type="region of interest" description="Disordered" evidence="2">
    <location>
        <begin position="1"/>
        <end position="37"/>
    </location>
</feature>
<dbReference type="Gene3D" id="3.30.450.30">
    <property type="entry name" value="Dynein light chain 2a, cytoplasmic"/>
    <property type="match status" value="1"/>
</dbReference>
<organism evidence="4 5">
    <name type="scientific">Marasmiellus scandens</name>
    <dbReference type="NCBI Taxonomy" id="2682957"/>
    <lineage>
        <taxon>Eukaryota</taxon>
        <taxon>Fungi</taxon>
        <taxon>Dikarya</taxon>
        <taxon>Basidiomycota</taxon>
        <taxon>Agaricomycotina</taxon>
        <taxon>Agaricomycetes</taxon>
        <taxon>Agaricomycetidae</taxon>
        <taxon>Agaricales</taxon>
        <taxon>Marasmiineae</taxon>
        <taxon>Omphalotaceae</taxon>
        <taxon>Marasmiellus</taxon>
    </lineage>
</organism>
<evidence type="ECO:0000313" key="4">
    <source>
        <dbReference type="EMBL" id="KAK7469057.1"/>
    </source>
</evidence>
<dbReference type="Pfam" id="PF03259">
    <property type="entry name" value="Robl_LC7"/>
    <property type="match status" value="1"/>
</dbReference>
<feature type="domain" description="Roadblock/LAMTOR2" evidence="3">
    <location>
        <begin position="44"/>
        <end position="141"/>
    </location>
</feature>
<gene>
    <name evidence="4" type="ORF">VKT23_003550</name>
</gene>
<dbReference type="Proteomes" id="UP001498398">
    <property type="component" value="Unassembled WGS sequence"/>
</dbReference>